<dbReference type="EMBL" id="EF648519">
    <property type="protein sequence ID" value="ABW24407.1"/>
    <property type="molecule type" value="mRNA"/>
</dbReference>
<protein>
    <submittedName>
        <fullName evidence="2">Sugar transporter-like protein</fullName>
    </submittedName>
</protein>
<evidence type="ECO:0000313" key="2">
    <source>
        <dbReference type="EMBL" id="ABW24407.1"/>
    </source>
</evidence>
<keyword evidence="2" id="KW-0813">Transport</keyword>
<sequence length="65" mass="7434">TICEVNHIYKAISNTLVCNVITRLRLWSFLLYWGCSGTFALLMTTVGLRIPNARSPFVVPRPRPR</sequence>
<keyword evidence="1" id="KW-1133">Transmembrane helix</keyword>
<name>A8STC7_RIFPA</name>
<keyword evidence="1" id="KW-0812">Transmembrane</keyword>
<evidence type="ECO:0000256" key="1">
    <source>
        <dbReference type="SAM" id="Phobius"/>
    </source>
</evidence>
<keyword evidence="1" id="KW-0472">Membrane</keyword>
<feature type="non-terminal residue" evidence="2">
    <location>
        <position position="65"/>
    </location>
</feature>
<accession>A8STC7</accession>
<reference evidence="2" key="1">
    <citation type="journal article" date="2007" name="BMC Genomics">
        <title>Identification of proteins involved in the functioning of Riftia pachyptila symbiosis by Subtractive Suppression Hybridization.</title>
        <authorList>
            <person name="Sanchez S."/>
            <person name="Hourdez S."/>
            <person name="Lallier F.H."/>
        </authorList>
    </citation>
    <scope>NUCLEOTIDE SEQUENCE</scope>
</reference>
<keyword evidence="2" id="KW-0762">Sugar transport</keyword>
<feature type="non-terminal residue" evidence="2">
    <location>
        <position position="1"/>
    </location>
</feature>
<organism evidence="2">
    <name type="scientific">Riftia pachyptila</name>
    <name type="common">Vent tube worm</name>
    <dbReference type="NCBI Taxonomy" id="6426"/>
    <lineage>
        <taxon>Eukaryota</taxon>
        <taxon>Metazoa</taxon>
        <taxon>Spiralia</taxon>
        <taxon>Lophotrochozoa</taxon>
        <taxon>Annelida</taxon>
        <taxon>Polychaeta</taxon>
        <taxon>Sedentaria</taxon>
        <taxon>Canalipalpata</taxon>
        <taxon>Sabellida</taxon>
        <taxon>Siboglinidae</taxon>
        <taxon>Riftia</taxon>
    </lineage>
</organism>
<reference evidence="2" key="2">
    <citation type="submission" date="2007-06" db="EMBL/GenBank/DDBJ databases">
        <authorList>
            <person name="Sanchez S."/>
            <person name="Hourdez S."/>
            <person name="Lallier F.H."/>
        </authorList>
    </citation>
    <scope>NUCLEOTIDE SEQUENCE</scope>
</reference>
<dbReference type="AlphaFoldDB" id="A8STC7"/>
<proteinExistence type="evidence at transcript level"/>
<feature type="transmembrane region" description="Helical" evidence="1">
    <location>
        <begin position="29"/>
        <end position="48"/>
    </location>
</feature>